<dbReference type="InterPro" id="IPR049551">
    <property type="entry name" value="PKS_DH_C"/>
</dbReference>
<protein>
    <recommendedName>
        <fullName evidence="5">PKS/mFAS DH domain-containing protein</fullName>
    </recommendedName>
</protein>
<dbReference type="PROSITE" id="PS52019">
    <property type="entry name" value="PKS_MFAS_DH"/>
    <property type="match status" value="1"/>
</dbReference>
<dbReference type="RefSeq" id="WP_171908680.1">
    <property type="nucleotide sequence ID" value="NZ_LJGW01000244.1"/>
</dbReference>
<feature type="non-terminal residue" evidence="6">
    <location>
        <position position="1"/>
    </location>
</feature>
<dbReference type="InterPro" id="IPR042104">
    <property type="entry name" value="PKS_dehydratase_sf"/>
</dbReference>
<dbReference type="PANTHER" id="PTHR43775:SF37">
    <property type="entry name" value="SI:DKEY-61P9.11"/>
    <property type="match status" value="1"/>
</dbReference>
<dbReference type="Gene3D" id="1.10.1240.100">
    <property type="match status" value="1"/>
</dbReference>
<dbReference type="InterPro" id="IPR049900">
    <property type="entry name" value="PKS_mFAS_DH"/>
</dbReference>
<comment type="caution">
    <text evidence="6">The sequence shown here is derived from an EMBL/GenBank/DDBJ whole genome shotgun (WGS) entry which is preliminary data.</text>
</comment>
<dbReference type="InterPro" id="IPR016039">
    <property type="entry name" value="Thiolase-like"/>
</dbReference>
<dbReference type="Pfam" id="PF21089">
    <property type="entry name" value="PKS_DH_N"/>
    <property type="match status" value="1"/>
</dbReference>
<sequence>SSFGFGGANAHVVLEEYQPPAGTQTDAHTRTGPSTTVHSGPVAVLLSAHRPDVLRESATRWVEVLRRGDYRDADLPALSYTSQTGRTAMAERLAVVAGTLEELRAGLESWLRGEPTPAVFTGRAPRDGDAPAAPAALTDGFASGGRTEARHWAPVLQAWTTGAECDWRTLWGERHPQRISMPTYPFQLRRYWLDMSNPAHGPHVSRGLHPLVHRNTSDLSEQRYTSHFTGREFYIADHRVQGEQVVPGAALLEMARAAAVLAAGGAETDWALRQVVWSRPLTAGRPVDVHTAVSVRADGEPAFEIYTEGPGGERVVHSTGRLHRRTAGNAAELLDGPELPGGAGHLDVAALRAQCDGTVLDAEECYARFSGAGLEYGPTLRAVETLSGGTRQAVARLRLSAAASARTGFALHPSLLDAALQSTAGLFTGSGTSSAALPFALDRLEVLRATPSSGWAVARFAADDRPGGVRRLDIDVCDDDGEVCVRIRGFQVRTYGGDTAPSASGAANGTHAVTTNGTGNGTDTGNGNSTGTGSEADADARLLHLIHAIGEGALSADEFQRSLI</sequence>
<dbReference type="InterPro" id="IPR050091">
    <property type="entry name" value="PKS_NRPS_Biosynth_Enz"/>
</dbReference>
<dbReference type="InterPro" id="IPR049552">
    <property type="entry name" value="PKS_DH_N"/>
</dbReference>
<dbReference type="GO" id="GO:0006633">
    <property type="term" value="P:fatty acid biosynthetic process"/>
    <property type="evidence" value="ECO:0007669"/>
    <property type="project" value="TreeGrafter"/>
</dbReference>
<dbReference type="Proteomes" id="UP000176005">
    <property type="component" value="Unassembled WGS sequence"/>
</dbReference>
<feature type="domain" description="PKS/mFAS DH" evidence="5">
    <location>
        <begin position="209"/>
        <end position="501"/>
    </location>
</feature>
<dbReference type="InterPro" id="IPR020807">
    <property type="entry name" value="PKS_DH"/>
</dbReference>
<feature type="compositionally biased region" description="Gly residues" evidence="4">
    <location>
        <begin position="518"/>
        <end position="530"/>
    </location>
</feature>
<dbReference type="GO" id="GO:0005886">
    <property type="term" value="C:plasma membrane"/>
    <property type="evidence" value="ECO:0007669"/>
    <property type="project" value="TreeGrafter"/>
</dbReference>
<feature type="region of interest" description="N-terminal hotdog fold" evidence="3">
    <location>
        <begin position="209"/>
        <end position="329"/>
    </location>
</feature>
<dbReference type="EMBL" id="LJGW01000244">
    <property type="protein sequence ID" value="OEV11175.1"/>
    <property type="molecule type" value="Genomic_DNA"/>
</dbReference>
<dbReference type="PANTHER" id="PTHR43775">
    <property type="entry name" value="FATTY ACID SYNTHASE"/>
    <property type="match status" value="1"/>
</dbReference>
<feature type="active site" description="Proton acceptor; for dehydratase activity" evidence="3">
    <location>
        <position position="238"/>
    </location>
</feature>
<dbReference type="Gene3D" id="3.10.129.110">
    <property type="entry name" value="Polyketide synthase dehydratase"/>
    <property type="match status" value="1"/>
</dbReference>
<feature type="compositionally biased region" description="Low complexity" evidence="4">
    <location>
        <begin position="505"/>
        <end position="517"/>
    </location>
</feature>
<organism evidence="6 7">
    <name type="scientific">Streptomyces nanshensis</name>
    <dbReference type="NCBI Taxonomy" id="518642"/>
    <lineage>
        <taxon>Bacteria</taxon>
        <taxon>Bacillati</taxon>
        <taxon>Actinomycetota</taxon>
        <taxon>Actinomycetes</taxon>
        <taxon>Kitasatosporales</taxon>
        <taxon>Streptomycetaceae</taxon>
        <taxon>Streptomyces</taxon>
    </lineage>
</organism>
<keyword evidence="2" id="KW-0597">Phosphoprotein</keyword>
<keyword evidence="1" id="KW-0596">Phosphopantetheine</keyword>
<dbReference type="SMART" id="SM00826">
    <property type="entry name" value="PKS_DH"/>
    <property type="match status" value="1"/>
</dbReference>
<dbReference type="AlphaFoldDB" id="A0A1E7L4P9"/>
<gene>
    <name evidence="6" type="ORF">AN218_14160</name>
</gene>
<keyword evidence="7" id="KW-1185">Reference proteome</keyword>
<dbReference type="PATRIC" id="fig|518642.10.peg.3428"/>
<evidence type="ECO:0000259" key="5">
    <source>
        <dbReference type="PROSITE" id="PS52019"/>
    </source>
</evidence>
<evidence type="ECO:0000313" key="7">
    <source>
        <dbReference type="Proteomes" id="UP000176005"/>
    </source>
</evidence>
<feature type="region of interest" description="C-terminal hotdog fold" evidence="3">
    <location>
        <begin position="356"/>
        <end position="501"/>
    </location>
</feature>
<accession>A0A1E7L4P9</accession>
<evidence type="ECO:0000256" key="2">
    <source>
        <dbReference type="ARBA" id="ARBA00022553"/>
    </source>
</evidence>
<name>A0A1E7L4P9_9ACTN</name>
<dbReference type="GO" id="GO:0004312">
    <property type="term" value="F:fatty acid synthase activity"/>
    <property type="evidence" value="ECO:0007669"/>
    <property type="project" value="TreeGrafter"/>
</dbReference>
<feature type="active site" description="Proton donor; for dehydratase activity" evidence="3">
    <location>
        <position position="417"/>
    </location>
</feature>
<evidence type="ECO:0000313" key="6">
    <source>
        <dbReference type="EMBL" id="OEV11175.1"/>
    </source>
</evidence>
<evidence type="ECO:0000256" key="1">
    <source>
        <dbReference type="ARBA" id="ARBA00022450"/>
    </source>
</evidence>
<dbReference type="InterPro" id="IPR054514">
    <property type="entry name" value="RhiE-like_linker"/>
</dbReference>
<evidence type="ECO:0000256" key="4">
    <source>
        <dbReference type="SAM" id="MobiDB-lite"/>
    </source>
</evidence>
<dbReference type="Pfam" id="PF22336">
    <property type="entry name" value="RhiE-like_linker"/>
    <property type="match status" value="1"/>
</dbReference>
<dbReference type="GO" id="GO:0005737">
    <property type="term" value="C:cytoplasm"/>
    <property type="evidence" value="ECO:0007669"/>
    <property type="project" value="TreeGrafter"/>
</dbReference>
<dbReference type="Gene3D" id="3.40.47.10">
    <property type="match status" value="1"/>
</dbReference>
<evidence type="ECO:0000256" key="3">
    <source>
        <dbReference type="PROSITE-ProRule" id="PRU01363"/>
    </source>
</evidence>
<reference evidence="6 7" key="1">
    <citation type="journal article" date="2016" name="Front. Microbiol.">
        <title>Comparative Genomics Analysis of Streptomyces Species Reveals Their Adaptation to the Marine Environment and Their Diversity at the Genomic Level.</title>
        <authorList>
            <person name="Tian X."/>
            <person name="Zhang Z."/>
            <person name="Yang T."/>
            <person name="Chen M."/>
            <person name="Li J."/>
            <person name="Chen F."/>
            <person name="Yang J."/>
            <person name="Li W."/>
            <person name="Zhang B."/>
            <person name="Zhang Z."/>
            <person name="Wu J."/>
            <person name="Zhang C."/>
            <person name="Long L."/>
            <person name="Xiao J."/>
        </authorList>
    </citation>
    <scope>NUCLEOTIDE SEQUENCE [LARGE SCALE GENOMIC DNA]</scope>
    <source>
        <strain evidence="6 7">SCSIO 10429</strain>
    </source>
</reference>
<dbReference type="Pfam" id="PF14765">
    <property type="entry name" value="PS-DH"/>
    <property type="match status" value="1"/>
</dbReference>
<dbReference type="GO" id="GO:0071770">
    <property type="term" value="P:DIM/DIP cell wall layer assembly"/>
    <property type="evidence" value="ECO:0007669"/>
    <property type="project" value="TreeGrafter"/>
</dbReference>
<proteinExistence type="predicted"/>
<feature type="region of interest" description="Disordered" evidence="4">
    <location>
        <begin position="499"/>
        <end position="535"/>
    </location>
</feature>